<sequence length="57" mass="6205">MRRRLAYSGELAMRSMRALSAMSIAMVSAVVARSTSGSWARSMMRSAIPGGEGRLRE</sequence>
<organism evidence="1 2">
    <name type="scientific">Xanthomonas graminis pv. graminis</name>
    <dbReference type="NCBI Taxonomy" id="134874"/>
    <lineage>
        <taxon>Bacteria</taxon>
        <taxon>Pseudomonadati</taxon>
        <taxon>Pseudomonadota</taxon>
        <taxon>Gammaproteobacteria</taxon>
        <taxon>Lysobacterales</taxon>
        <taxon>Lysobacteraceae</taxon>
        <taxon>Xanthomonas</taxon>
        <taxon>Xanthomonas translucens group</taxon>
        <taxon>Xanthomonas graminis</taxon>
    </lineage>
</organism>
<dbReference type="AlphaFoldDB" id="A0A1M4IJU0"/>
<protein>
    <submittedName>
        <fullName evidence="1">Uncharacterized protein</fullName>
    </submittedName>
</protein>
<name>A0A1M4IJU0_9XANT</name>
<evidence type="ECO:0000313" key="1">
    <source>
        <dbReference type="EMBL" id="SBV88260.1"/>
    </source>
</evidence>
<proteinExistence type="predicted"/>
<evidence type="ECO:0000313" key="2">
    <source>
        <dbReference type="Proteomes" id="UP000184997"/>
    </source>
</evidence>
<dbReference type="EMBL" id="FLUK01000171">
    <property type="protein sequence ID" value="SBV88260.1"/>
    <property type="molecule type" value="Genomic_DNA"/>
</dbReference>
<accession>A0A1M4IJU0</accession>
<dbReference type="Proteomes" id="UP000184997">
    <property type="component" value="Unassembled WGS sequence"/>
</dbReference>
<reference evidence="2" key="1">
    <citation type="submission" date="2016-07" db="EMBL/GenBank/DDBJ databases">
        <authorList>
            <person name="Florea S."/>
            <person name="Webb J.S."/>
            <person name="Jaromczyk J."/>
            <person name="Schardl C.L."/>
        </authorList>
    </citation>
    <scope>NUCLEOTIDE SEQUENCE [LARGE SCALE GENOMIC DNA]</scope>
</reference>
<gene>
    <name evidence="1" type="ORF">XTGNCPPB3709_2198</name>
</gene>